<sequence length="78" mass="9085">MPADFEYDYAFQVLSFTMTMQRGFDTYHYESRSNKLTDEMIRQIRNTNRGQVIIYEDIIATGPDGAERMLAPLIVTIN</sequence>
<comment type="caution">
    <text evidence="2">The sequence shown here is derived from an EMBL/GenBank/DDBJ whole genome shotgun (WGS) entry which is preliminary data.</text>
</comment>
<proteinExistence type="predicted"/>
<accession>A0A645FIT1</accession>
<gene>
    <name evidence="2" type="ORF">SDC9_159465</name>
</gene>
<evidence type="ECO:0000259" key="1">
    <source>
        <dbReference type="Pfam" id="PF12080"/>
    </source>
</evidence>
<organism evidence="2">
    <name type="scientific">bioreactor metagenome</name>
    <dbReference type="NCBI Taxonomy" id="1076179"/>
    <lineage>
        <taxon>unclassified sequences</taxon>
        <taxon>metagenomes</taxon>
        <taxon>ecological metagenomes</taxon>
    </lineage>
</organism>
<feature type="domain" description="Gliding motility-associated protein GldM C-terminal" evidence="1">
    <location>
        <begin position="4"/>
        <end position="78"/>
    </location>
</feature>
<dbReference type="EMBL" id="VSSQ01058445">
    <property type="protein sequence ID" value="MPN12153.1"/>
    <property type="molecule type" value="Genomic_DNA"/>
</dbReference>
<protein>
    <recommendedName>
        <fullName evidence="1">Gliding motility-associated protein GldM C-terminal domain-containing protein</fullName>
    </recommendedName>
</protein>
<name>A0A645FIT1_9ZZZZ</name>
<dbReference type="AlphaFoldDB" id="A0A645FIT1"/>
<dbReference type="Pfam" id="PF12080">
    <property type="entry name" value="GldM_4th"/>
    <property type="match status" value="1"/>
</dbReference>
<reference evidence="2" key="1">
    <citation type="submission" date="2019-08" db="EMBL/GenBank/DDBJ databases">
        <authorList>
            <person name="Kucharzyk K."/>
            <person name="Murdoch R.W."/>
            <person name="Higgins S."/>
            <person name="Loffler F."/>
        </authorList>
    </citation>
    <scope>NUCLEOTIDE SEQUENCE</scope>
</reference>
<dbReference type="InterPro" id="IPR022719">
    <property type="entry name" value="Motility-assoc_prot_GldM_C"/>
</dbReference>
<evidence type="ECO:0000313" key="2">
    <source>
        <dbReference type="EMBL" id="MPN12153.1"/>
    </source>
</evidence>